<dbReference type="Proteomes" id="UP000599312">
    <property type="component" value="Unassembled WGS sequence"/>
</dbReference>
<evidence type="ECO:0000259" key="4">
    <source>
        <dbReference type="Pfam" id="PF02397"/>
    </source>
</evidence>
<keyword evidence="2" id="KW-0270">Exopolysaccharide synthesis</keyword>
<evidence type="ECO:0000256" key="3">
    <source>
        <dbReference type="SAM" id="Phobius"/>
    </source>
</evidence>
<protein>
    <submittedName>
        <fullName evidence="5">Sugar transferase</fullName>
    </submittedName>
</protein>
<dbReference type="InterPro" id="IPR003362">
    <property type="entry name" value="Bact_transf"/>
</dbReference>
<comment type="caution">
    <text evidence="5">The sequence shown here is derived from an EMBL/GenBank/DDBJ whole genome shotgun (WGS) entry which is preliminary data.</text>
</comment>
<dbReference type="Pfam" id="PF02397">
    <property type="entry name" value="Bac_transf"/>
    <property type="match status" value="1"/>
</dbReference>
<dbReference type="GO" id="GO:0016780">
    <property type="term" value="F:phosphotransferase activity, for other substituted phosphate groups"/>
    <property type="evidence" value="ECO:0007669"/>
    <property type="project" value="TreeGrafter"/>
</dbReference>
<reference evidence="5" key="1">
    <citation type="submission" date="2020-11" db="EMBL/GenBank/DDBJ databases">
        <authorList>
            <person name="Kim M.K."/>
        </authorList>
    </citation>
    <scope>NUCLEOTIDE SEQUENCE</scope>
    <source>
        <strain evidence="5">BT350</strain>
    </source>
</reference>
<keyword evidence="6" id="KW-1185">Reference proteome</keyword>
<evidence type="ECO:0000313" key="6">
    <source>
        <dbReference type="Proteomes" id="UP000599312"/>
    </source>
</evidence>
<feature type="domain" description="Bacterial sugar transferase" evidence="4">
    <location>
        <begin position="64"/>
        <end position="250"/>
    </location>
</feature>
<keyword evidence="5" id="KW-0808">Transferase</keyword>
<organism evidence="5 6">
    <name type="scientific">Microvirga alba</name>
    <dbReference type="NCBI Taxonomy" id="2791025"/>
    <lineage>
        <taxon>Bacteria</taxon>
        <taxon>Pseudomonadati</taxon>
        <taxon>Pseudomonadota</taxon>
        <taxon>Alphaproteobacteria</taxon>
        <taxon>Hyphomicrobiales</taxon>
        <taxon>Methylobacteriaceae</taxon>
        <taxon>Microvirga</taxon>
    </lineage>
</organism>
<keyword evidence="3" id="KW-0812">Transmembrane</keyword>
<proteinExistence type="inferred from homology"/>
<dbReference type="AlphaFoldDB" id="A0A931BSL3"/>
<evidence type="ECO:0000313" key="5">
    <source>
        <dbReference type="EMBL" id="MBF9233898.1"/>
    </source>
</evidence>
<comment type="similarity">
    <text evidence="1">Belongs to the bacterial sugar transferase family.</text>
</comment>
<feature type="transmembrane region" description="Helical" evidence="3">
    <location>
        <begin position="67"/>
        <end position="90"/>
    </location>
</feature>
<name>A0A931BSL3_9HYPH</name>
<accession>A0A931BSL3</accession>
<evidence type="ECO:0000256" key="1">
    <source>
        <dbReference type="ARBA" id="ARBA00006464"/>
    </source>
</evidence>
<dbReference type="GO" id="GO:0000271">
    <property type="term" value="P:polysaccharide biosynthetic process"/>
    <property type="evidence" value="ECO:0007669"/>
    <property type="project" value="UniProtKB-KW"/>
</dbReference>
<gene>
    <name evidence="5" type="ORF">I2H38_10970</name>
</gene>
<dbReference type="EMBL" id="JADQDO010000004">
    <property type="protein sequence ID" value="MBF9233898.1"/>
    <property type="molecule type" value="Genomic_DNA"/>
</dbReference>
<keyword evidence="3" id="KW-0472">Membrane</keyword>
<sequence length="258" mass="28455">MEHEQASRGTFYSEVAARPPSLKALPLYDVNDIGLPPARRARIRVTHLHQSRREAERGLQIAAKRCFDVAVAICLIILLAPGLLMIAAAIKLTSPGAVLFRQQRYGVGKKQFAILKFRTMSVGSCDPAGVQQTRLGDARVTPVGRFLRKTSLDELPQLFNVLRGDMSLVGPRPHVPGMLAGGMLYEDLVPEYFDRLRVRPGVTGLAQVNGLRGSTEDPATARARISDDLTYIDHWSLMLDFKILIMTARTEFLSGSGF</sequence>
<keyword evidence="3" id="KW-1133">Transmembrane helix</keyword>
<dbReference type="RefSeq" id="WP_196271883.1">
    <property type="nucleotide sequence ID" value="NZ_JADQDO010000004.1"/>
</dbReference>
<dbReference type="PANTHER" id="PTHR30576">
    <property type="entry name" value="COLANIC BIOSYNTHESIS UDP-GLUCOSE LIPID CARRIER TRANSFERASE"/>
    <property type="match status" value="1"/>
</dbReference>
<dbReference type="PANTHER" id="PTHR30576:SF0">
    <property type="entry name" value="UNDECAPRENYL-PHOSPHATE N-ACETYLGALACTOSAMINYL 1-PHOSPHATE TRANSFERASE-RELATED"/>
    <property type="match status" value="1"/>
</dbReference>
<evidence type="ECO:0000256" key="2">
    <source>
        <dbReference type="ARBA" id="ARBA00023169"/>
    </source>
</evidence>